<dbReference type="GO" id="GO:0050525">
    <property type="term" value="F:cutinase activity"/>
    <property type="evidence" value="ECO:0007669"/>
    <property type="project" value="UniProtKB-UniRule"/>
</dbReference>
<dbReference type="EMBL" id="MU854110">
    <property type="protein sequence ID" value="KAK3933611.1"/>
    <property type="molecule type" value="Genomic_DNA"/>
</dbReference>
<dbReference type="AlphaFoldDB" id="A0AAN6MVH9"/>
<name>A0AAN6MVH9_9PEZI</name>
<keyword evidence="6 12" id="KW-0732">Signal</keyword>
<evidence type="ECO:0000256" key="9">
    <source>
        <dbReference type="ARBA" id="ARBA00034045"/>
    </source>
</evidence>
<comment type="catalytic activity">
    <reaction evidence="9 12">
        <text>cutin + H2O = cutin monomers.</text>
        <dbReference type="EC" id="3.1.1.74"/>
    </reaction>
</comment>
<proteinExistence type="inferred from homology"/>
<feature type="disulfide bond" evidence="11">
    <location>
        <begin position="107"/>
        <end position="183"/>
    </location>
</feature>
<reference evidence="14" key="1">
    <citation type="journal article" date="2023" name="Mol. Phylogenet. Evol.">
        <title>Genome-scale phylogeny and comparative genomics of the fungal order Sordariales.</title>
        <authorList>
            <person name="Hensen N."/>
            <person name="Bonometti L."/>
            <person name="Westerberg I."/>
            <person name="Brannstrom I.O."/>
            <person name="Guillou S."/>
            <person name="Cros-Aarteil S."/>
            <person name="Calhoun S."/>
            <person name="Haridas S."/>
            <person name="Kuo A."/>
            <person name="Mondo S."/>
            <person name="Pangilinan J."/>
            <person name="Riley R."/>
            <person name="LaButti K."/>
            <person name="Andreopoulos B."/>
            <person name="Lipzen A."/>
            <person name="Chen C."/>
            <person name="Yan M."/>
            <person name="Daum C."/>
            <person name="Ng V."/>
            <person name="Clum A."/>
            <person name="Steindorff A."/>
            <person name="Ohm R.A."/>
            <person name="Martin F."/>
            <person name="Silar P."/>
            <person name="Natvig D.O."/>
            <person name="Lalanne C."/>
            <person name="Gautier V."/>
            <person name="Ament-Velasquez S.L."/>
            <person name="Kruys A."/>
            <person name="Hutchinson M.I."/>
            <person name="Powell A.J."/>
            <person name="Barry K."/>
            <person name="Miller A.N."/>
            <person name="Grigoriev I.V."/>
            <person name="Debuchy R."/>
            <person name="Gladieux P."/>
            <person name="Hiltunen Thoren M."/>
            <person name="Johannesson H."/>
        </authorList>
    </citation>
    <scope>NUCLEOTIDE SEQUENCE [LARGE SCALE GENOMIC DNA]</scope>
    <source>
        <strain evidence="14">CBS 340.73</strain>
    </source>
</reference>
<feature type="disulfide bond" evidence="11">
    <location>
        <begin position="242"/>
        <end position="249"/>
    </location>
</feature>
<keyword evidence="5 12" id="KW-0964">Secreted</keyword>
<organism evidence="13 14">
    <name type="scientific">Diplogelasinospora grovesii</name>
    <dbReference type="NCBI Taxonomy" id="303347"/>
    <lineage>
        <taxon>Eukaryota</taxon>
        <taxon>Fungi</taxon>
        <taxon>Dikarya</taxon>
        <taxon>Ascomycota</taxon>
        <taxon>Pezizomycotina</taxon>
        <taxon>Sordariomycetes</taxon>
        <taxon>Sordariomycetidae</taxon>
        <taxon>Sordariales</taxon>
        <taxon>Diplogelasinosporaceae</taxon>
        <taxon>Diplogelasinospora</taxon>
    </lineage>
</organism>
<dbReference type="SMART" id="SM01110">
    <property type="entry name" value="Cutinase"/>
    <property type="match status" value="1"/>
</dbReference>
<evidence type="ECO:0000256" key="5">
    <source>
        <dbReference type="ARBA" id="ARBA00022525"/>
    </source>
</evidence>
<dbReference type="InterPro" id="IPR029058">
    <property type="entry name" value="AB_hydrolase_fold"/>
</dbReference>
<dbReference type="Gene3D" id="3.40.50.1820">
    <property type="entry name" value="alpha/beta hydrolase"/>
    <property type="match status" value="1"/>
</dbReference>
<dbReference type="GO" id="GO:0005576">
    <property type="term" value="C:extracellular region"/>
    <property type="evidence" value="ECO:0007669"/>
    <property type="project" value="UniProtKB-SubCell"/>
</dbReference>
<sequence length="277" mass="28782">MTPISDLIDLTAALVTALLAHVVIQTPRSCAPGIKPVLYWVGNKHLSRPQNSFSSQRRPLNTLLSWITNLFPVNILVQDVDGLISAAEQTLATVLGIDTTEDLSSNCATVTIIFARGTTEAGNVGALVGPPFFDAVQAQLPTASTLAIQGVDYPASVPGFLEGGDPAGSQQMAADVTQALSACPSTKLVMSGYSQGGQIVHNAAKLLPAATMAKVSSVVIFGDPDYPTPVVNVPASQQLVICHAGDNICQAGDLILLPHLTYAIDADQAAAFVVAQL</sequence>
<feature type="signal peptide" evidence="12">
    <location>
        <begin position="1"/>
        <end position="20"/>
    </location>
</feature>
<gene>
    <name evidence="13" type="ORF">QBC46DRAFT_432436</name>
</gene>
<keyword evidence="8 11" id="KW-1015">Disulfide bond</keyword>
<evidence type="ECO:0000256" key="7">
    <source>
        <dbReference type="ARBA" id="ARBA00022801"/>
    </source>
</evidence>
<accession>A0AAN6MVH9</accession>
<dbReference type="EC" id="3.1.1.74" evidence="3 12"/>
<dbReference type="Pfam" id="PF01083">
    <property type="entry name" value="Cutinase"/>
    <property type="match status" value="1"/>
</dbReference>
<comment type="function">
    <text evidence="12">Catalyzes the hydrolysis of complex carboxylic polyesters found in the cell wall of plants. Degrades cutin, a macromolecule that forms the structure of the plant cuticle.</text>
</comment>
<keyword evidence="4 12" id="KW-0719">Serine esterase</keyword>
<evidence type="ECO:0000256" key="3">
    <source>
        <dbReference type="ARBA" id="ARBA00013095"/>
    </source>
</evidence>
<feature type="active site" description="Proton donor/acceptor" evidence="10">
    <location>
        <position position="259"/>
    </location>
</feature>
<evidence type="ECO:0000256" key="1">
    <source>
        <dbReference type="ARBA" id="ARBA00004613"/>
    </source>
</evidence>
<dbReference type="InterPro" id="IPR043580">
    <property type="entry name" value="CUTINASE_1"/>
</dbReference>
<evidence type="ECO:0000256" key="6">
    <source>
        <dbReference type="ARBA" id="ARBA00022729"/>
    </source>
</evidence>
<feature type="active site" evidence="10">
    <location>
        <position position="246"/>
    </location>
</feature>
<comment type="caution">
    <text evidence="13">The sequence shown here is derived from an EMBL/GenBank/DDBJ whole genome shotgun (WGS) entry which is preliminary data.</text>
</comment>
<dbReference type="InterPro" id="IPR011150">
    <property type="entry name" value="Cutinase_monf"/>
</dbReference>
<evidence type="ECO:0000256" key="8">
    <source>
        <dbReference type="ARBA" id="ARBA00023157"/>
    </source>
</evidence>
<evidence type="ECO:0000256" key="11">
    <source>
        <dbReference type="PIRSR" id="PIRSR611150-2"/>
    </source>
</evidence>
<evidence type="ECO:0000256" key="2">
    <source>
        <dbReference type="ARBA" id="ARBA00007534"/>
    </source>
</evidence>
<dbReference type="PANTHER" id="PTHR48250:SF1">
    <property type="entry name" value="CUTINASE"/>
    <property type="match status" value="1"/>
</dbReference>
<keyword evidence="14" id="KW-1185">Reference proteome</keyword>
<keyword evidence="7 12" id="KW-0378">Hydrolase</keyword>
<dbReference type="InterPro" id="IPR000675">
    <property type="entry name" value="Cutinase/axe"/>
</dbReference>
<feature type="active site" description="Nucleophile" evidence="10">
    <location>
        <position position="194"/>
    </location>
</feature>
<comment type="subcellular location">
    <subcellularLocation>
        <location evidence="1 12">Secreted</location>
    </subcellularLocation>
</comment>
<evidence type="ECO:0000313" key="13">
    <source>
        <dbReference type="EMBL" id="KAK3933611.1"/>
    </source>
</evidence>
<comment type="similarity">
    <text evidence="2 12">Belongs to the cutinase family.</text>
</comment>
<dbReference type="PANTHER" id="PTHR48250">
    <property type="entry name" value="CUTINASE 2-RELATED"/>
    <property type="match status" value="1"/>
</dbReference>
<dbReference type="Proteomes" id="UP001303473">
    <property type="component" value="Unassembled WGS sequence"/>
</dbReference>
<dbReference type="GO" id="GO:0016052">
    <property type="term" value="P:carbohydrate catabolic process"/>
    <property type="evidence" value="ECO:0007669"/>
    <property type="project" value="TreeGrafter"/>
</dbReference>
<dbReference type="PROSITE" id="PS00155">
    <property type="entry name" value="CUTINASE_1"/>
    <property type="match status" value="1"/>
</dbReference>
<dbReference type="SUPFAM" id="SSF53474">
    <property type="entry name" value="alpha/beta-Hydrolases"/>
    <property type="match status" value="1"/>
</dbReference>
<evidence type="ECO:0000256" key="10">
    <source>
        <dbReference type="PIRSR" id="PIRSR611150-1"/>
    </source>
</evidence>
<evidence type="ECO:0000256" key="12">
    <source>
        <dbReference type="RuleBase" id="RU361263"/>
    </source>
</evidence>
<feature type="chain" id="PRO_5042661220" description="Cutinase" evidence="12">
    <location>
        <begin position="21"/>
        <end position="277"/>
    </location>
</feature>
<evidence type="ECO:0000313" key="14">
    <source>
        <dbReference type="Proteomes" id="UP001303473"/>
    </source>
</evidence>
<dbReference type="PRINTS" id="PR00129">
    <property type="entry name" value="CUTINASE"/>
</dbReference>
<evidence type="ECO:0000256" key="4">
    <source>
        <dbReference type="ARBA" id="ARBA00022487"/>
    </source>
</evidence>
<protein>
    <recommendedName>
        <fullName evidence="3 12">Cutinase</fullName>
        <ecNumber evidence="3 12">3.1.1.74</ecNumber>
    </recommendedName>
</protein>